<gene>
    <name evidence="8" type="ORF">HanXRQr2_Chr16g0753511</name>
</gene>
<keyword evidence="9" id="KW-1185">Reference proteome</keyword>
<keyword evidence="3 8" id="KW-0808">Transferase</keyword>
<dbReference type="AlphaFoldDB" id="A0A9K3DRM8"/>
<keyword evidence="5" id="KW-1133">Transmembrane helix</keyword>
<comment type="subcellular location">
    <subcellularLocation>
        <location evidence="1">Endomembrane system</location>
    </subcellularLocation>
</comment>
<evidence type="ECO:0000313" key="8">
    <source>
        <dbReference type="EMBL" id="KAF5760440.1"/>
    </source>
</evidence>
<keyword evidence="2 8" id="KW-0328">Glycosyltransferase</keyword>
<evidence type="ECO:0000256" key="4">
    <source>
        <dbReference type="ARBA" id="ARBA00022692"/>
    </source>
</evidence>
<dbReference type="GO" id="GO:0012505">
    <property type="term" value="C:endomembrane system"/>
    <property type="evidence" value="ECO:0007669"/>
    <property type="project" value="UniProtKB-SubCell"/>
</dbReference>
<evidence type="ECO:0000256" key="6">
    <source>
        <dbReference type="ARBA" id="ARBA00023136"/>
    </source>
</evidence>
<dbReference type="Gramene" id="mRNA:HanXRQr2_Chr16g0753511">
    <property type="protein sequence ID" value="mRNA:HanXRQr2_Chr16g0753511"/>
    <property type="gene ID" value="HanXRQr2_Chr16g0753511"/>
</dbReference>
<keyword evidence="4" id="KW-0812">Transmembrane</keyword>
<dbReference type="Pfam" id="PF03552">
    <property type="entry name" value="Cellulose_synt"/>
    <property type="match status" value="2"/>
</dbReference>
<evidence type="ECO:0000313" key="9">
    <source>
        <dbReference type="Proteomes" id="UP000215914"/>
    </source>
</evidence>
<dbReference type="GO" id="GO:0071555">
    <property type="term" value="P:cell wall organization"/>
    <property type="evidence" value="ECO:0007669"/>
    <property type="project" value="UniProtKB-KW"/>
</dbReference>
<proteinExistence type="predicted"/>
<protein>
    <submittedName>
        <fullName evidence="8">Cellulose synthase (UDP-forming)</fullName>
        <ecNumber evidence="8">2.4.1.12</ecNumber>
    </submittedName>
</protein>
<evidence type="ECO:0000256" key="2">
    <source>
        <dbReference type="ARBA" id="ARBA00022676"/>
    </source>
</evidence>
<keyword evidence="6" id="KW-0472">Membrane</keyword>
<dbReference type="Proteomes" id="UP000215914">
    <property type="component" value="Unassembled WGS sequence"/>
</dbReference>
<reference evidence="8" key="1">
    <citation type="journal article" date="2017" name="Nature">
        <title>The sunflower genome provides insights into oil metabolism, flowering and Asterid evolution.</title>
        <authorList>
            <person name="Badouin H."/>
            <person name="Gouzy J."/>
            <person name="Grassa C.J."/>
            <person name="Murat F."/>
            <person name="Staton S.E."/>
            <person name="Cottret L."/>
            <person name="Lelandais-Briere C."/>
            <person name="Owens G.L."/>
            <person name="Carrere S."/>
            <person name="Mayjonade B."/>
            <person name="Legrand L."/>
            <person name="Gill N."/>
            <person name="Kane N.C."/>
            <person name="Bowers J.E."/>
            <person name="Hubner S."/>
            <person name="Bellec A."/>
            <person name="Berard A."/>
            <person name="Berges H."/>
            <person name="Blanchet N."/>
            <person name="Boniface M.C."/>
            <person name="Brunel D."/>
            <person name="Catrice O."/>
            <person name="Chaidir N."/>
            <person name="Claudel C."/>
            <person name="Donnadieu C."/>
            <person name="Faraut T."/>
            <person name="Fievet G."/>
            <person name="Helmstetter N."/>
            <person name="King M."/>
            <person name="Knapp S.J."/>
            <person name="Lai Z."/>
            <person name="Le Paslier M.C."/>
            <person name="Lippi Y."/>
            <person name="Lorenzon L."/>
            <person name="Mandel J.R."/>
            <person name="Marage G."/>
            <person name="Marchand G."/>
            <person name="Marquand E."/>
            <person name="Bret-Mestries E."/>
            <person name="Morien E."/>
            <person name="Nambeesan S."/>
            <person name="Nguyen T."/>
            <person name="Pegot-Espagnet P."/>
            <person name="Pouilly N."/>
            <person name="Raftis F."/>
            <person name="Sallet E."/>
            <person name="Schiex T."/>
            <person name="Thomas J."/>
            <person name="Vandecasteele C."/>
            <person name="Vares D."/>
            <person name="Vear F."/>
            <person name="Vautrin S."/>
            <person name="Crespi M."/>
            <person name="Mangin B."/>
            <person name="Burke J.M."/>
            <person name="Salse J."/>
            <person name="Munos S."/>
            <person name="Vincourt P."/>
            <person name="Rieseberg L.H."/>
            <person name="Langlade N.B."/>
        </authorList>
    </citation>
    <scope>NUCLEOTIDE SEQUENCE</scope>
    <source>
        <tissue evidence="8">Leaves</tissue>
    </source>
</reference>
<reference evidence="8" key="2">
    <citation type="submission" date="2020-06" db="EMBL/GenBank/DDBJ databases">
        <title>Helianthus annuus Genome sequencing and assembly Release 2.</title>
        <authorList>
            <person name="Gouzy J."/>
            <person name="Langlade N."/>
            <person name="Munos S."/>
        </authorList>
    </citation>
    <scope>NUCLEOTIDE SEQUENCE</scope>
    <source>
        <tissue evidence="8">Leaves</tissue>
    </source>
</reference>
<dbReference type="EC" id="2.4.1.12" evidence="8"/>
<evidence type="ECO:0000256" key="3">
    <source>
        <dbReference type="ARBA" id="ARBA00022679"/>
    </source>
</evidence>
<dbReference type="InterPro" id="IPR005150">
    <property type="entry name" value="Cellulose_synth"/>
</dbReference>
<dbReference type="GO" id="GO:0016760">
    <property type="term" value="F:cellulose synthase (UDP-forming) activity"/>
    <property type="evidence" value="ECO:0007669"/>
    <property type="project" value="UniProtKB-EC"/>
</dbReference>
<organism evidence="8 9">
    <name type="scientific">Helianthus annuus</name>
    <name type="common">Common sunflower</name>
    <dbReference type="NCBI Taxonomy" id="4232"/>
    <lineage>
        <taxon>Eukaryota</taxon>
        <taxon>Viridiplantae</taxon>
        <taxon>Streptophyta</taxon>
        <taxon>Embryophyta</taxon>
        <taxon>Tracheophyta</taxon>
        <taxon>Spermatophyta</taxon>
        <taxon>Magnoliopsida</taxon>
        <taxon>eudicotyledons</taxon>
        <taxon>Gunneridae</taxon>
        <taxon>Pentapetalae</taxon>
        <taxon>asterids</taxon>
        <taxon>campanulids</taxon>
        <taxon>Asterales</taxon>
        <taxon>Asteraceae</taxon>
        <taxon>Asteroideae</taxon>
        <taxon>Heliantheae alliance</taxon>
        <taxon>Heliantheae</taxon>
        <taxon>Helianthus</taxon>
    </lineage>
</organism>
<dbReference type="PANTHER" id="PTHR13301">
    <property type="entry name" value="X-BOX TRANSCRIPTION FACTOR-RELATED"/>
    <property type="match status" value="1"/>
</dbReference>
<dbReference type="OrthoDB" id="72851at2759"/>
<name>A0A9K3DRM8_HELAN</name>
<dbReference type="EMBL" id="MNCJ02000331">
    <property type="protein sequence ID" value="KAF5760440.1"/>
    <property type="molecule type" value="Genomic_DNA"/>
</dbReference>
<accession>A0A9K3DRM8</accession>
<sequence>MCCFTDEENGNKIAYVQFPQSSYNITTHDLYASCFRVPNELEMGGMDANGGPCYIGSGCFHRRHTLCGAIYTAFFKQEWNGETTRNENESVSVLEERCKPLASCTYEKNTQWGKDVGLLYGYPSEDIVTGLTIQCRGWKSVYLNPERKGFVGIAPTTLLDVLVQHKRWSEGQFSILISNCCPFSYGYKRIPFILQMAYTL</sequence>
<dbReference type="GO" id="GO:0016020">
    <property type="term" value="C:membrane"/>
    <property type="evidence" value="ECO:0007669"/>
    <property type="project" value="InterPro"/>
</dbReference>
<evidence type="ECO:0000256" key="7">
    <source>
        <dbReference type="ARBA" id="ARBA00023316"/>
    </source>
</evidence>
<evidence type="ECO:0000256" key="1">
    <source>
        <dbReference type="ARBA" id="ARBA00004308"/>
    </source>
</evidence>
<comment type="caution">
    <text evidence="8">The sequence shown here is derived from an EMBL/GenBank/DDBJ whole genome shotgun (WGS) entry which is preliminary data.</text>
</comment>
<dbReference type="GO" id="GO:0030244">
    <property type="term" value="P:cellulose biosynthetic process"/>
    <property type="evidence" value="ECO:0007669"/>
    <property type="project" value="InterPro"/>
</dbReference>
<evidence type="ECO:0000256" key="5">
    <source>
        <dbReference type="ARBA" id="ARBA00022989"/>
    </source>
</evidence>
<keyword evidence="7" id="KW-0961">Cell wall biogenesis/degradation</keyword>